<dbReference type="GO" id="GO:0005524">
    <property type="term" value="F:ATP binding"/>
    <property type="evidence" value="ECO:0007669"/>
    <property type="project" value="UniProtKB-KW"/>
</dbReference>
<dbReference type="GO" id="GO:0005829">
    <property type="term" value="C:cytosol"/>
    <property type="evidence" value="ECO:0007669"/>
    <property type="project" value="TreeGrafter"/>
</dbReference>
<feature type="domain" description="Glutamate--cysteine ligase" evidence="12">
    <location>
        <begin position="208"/>
        <end position="319"/>
    </location>
</feature>
<dbReference type="PANTHER" id="PTHR38761:SF1">
    <property type="entry name" value="GLUTAMATE--CYSTEINE LIGASE"/>
    <property type="match status" value="1"/>
</dbReference>
<dbReference type="KEGG" id="msil:METEAL_07450"/>
<dbReference type="GO" id="GO:0006750">
    <property type="term" value="P:glutathione biosynthetic process"/>
    <property type="evidence" value="ECO:0007669"/>
    <property type="project" value="UniProtKB-KW"/>
</dbReference>
<keyword evidence="14" id="KW-1185">Reference proteome</keyword>
<evidence type="ECO:0000256" key="3">
    <source>
        <dbReference type="ARBA" id="ARBA00012220"/>
    </source>
</evidence>
<keyword evidence="8" id="KW-0067">ATP-binding</keyword>
<comment type="catalytic activity">
    <reaction evidence="9 11">
        <text>L-cysteine + L-glutamate + ATP = gamma-L-glutamyl-L-cysteine + ADP + phosphate + H(+)</text>
        <dbReference type="Rhea" id="RHEA:13285"/>
        <dbReference type="ChEBI" id="CHEBI:15378"/>
        <dbReference type="ChEBI" id="CHEBI:29985"/>
        <dbReference type="ChEBI" id="CHEBI:30616"/>
        <dbReference type="ChEBI" id="CHEBI:35235"/>
        <dbReference type="ChEBI" id="CHEBI:43474"/>
        <dbReference type="ChEBI" id="CHEBI:58173"/>
        <dbReference type="ChEBI" id="CHEBI:456216"/>
        <dbReference type="EC" id="6.3.2.2"/>
    </reaction>
</comment>
<evidence type="ECO:0000256" key="5">
    <source>
        <dbReference type="ARBA" id="ARBA00022598"/>
    </source>
</evidence>
<dbReference type="RefSeq" id="WP_316414459.1">
    <property type="nucleotide sequence ID" value="NZ_AP027080.1"/>
</dbReference>
<gene>
    <name evidence="13" type="ORF">METEAL_07450</name>
</gene>
<evidence type="ECO:0000313" key="14">
    <source>
        <dbReference type="Proteomes" id="UP001238179"/>
    </source>
</evidence>
<dbReference type="Proteomes" id="UP001238179">
    <property type="component" value="Chromosome"/>
</dbReference>
<evidence type="ECO:0000256" key="7">
    <source>
        <dbReference type="ARBA" id="ARBA00022741"/>
    </source>
</evidence>
<accession>A0AA48K7W2</accession>
<reference evidence="14" key="1">
    <citation type="journal article" date="2023" name="Int. J. Syst. Evol. Microbiol.">
        <title>Mesoterricola silvestris gen. nov., sp. nov., Mesoterricola sediminis sp. nov., Geothrix oryzae sp. nov., Geothrix edaphica sp. nov., Geothrix rubra sp. nov., and Geothrix limicola sp. nov., six novel members of Acidobacteriota isolated from soils.</title>
        <authorList>
            <person name="Itoh H."/>
            <person name="Sugisawa Y."/>
            <person name="Mise K."/>
            <person name="Xu Z."/>
            <person name="Kuniyasu M."/>
            <person name="Ushijima N."/>
            <person name="Kawano K."/>
            <person name="Kobayashi E."/>
            <person name="Shiratori Y."/>
            <person name="Masuda Y."/>
            <person name="Senoo K."/>
        </authorList>
    </citation>
    <scope>NUCLEOTIDE SEQUENCE [LARGE SCALE GENOMIC DNA]</scope>
    <source>
        <strain evidence="14">W79</strain>
    </source>
</reference>
<dbReference type="EMBL" id="AP027080">
    <property type="protein sequence ID" value="BDU71571.1"/>
    <property type="molecule type" value="Genomic_DNA"/>
</dbReference>
<evidence type="ECO:0000256" key="6">
    <source>
        <dbReference type="ARBA" id="ARBA00022684"/>
    </source>
</evidence>
<sequence>MDRNDAKPFLDFRWGVERETHRMLPDGRLSPRPHPAALRPGPFTRDFAEGMLEIVTAPLPSLAGVLDELERLTGEAQAAVHPERLWPFSMPPRLPEDASIPVAALDRKSVLYRRGLALRHGKARQMICGVHLNTSFGPALEGWLSRNAPLREGEDHFLLRLARNLYEDLAWFPILFGASPVAGDGGPLALSHRNGPRGYARAGFLPFLDLTSTKAYIEGIRRGLGTVSPEFAALGLVRDGRALQLNANVFQTEKEFYAPIRLRQAALDGEPGLQALSRRGPGYLELRFLDVDPFTPAGVSMDGLRLTHLFILDGLARPTAPRSTAALAVDLDRAAAAARTEPGALDPGPVGARLDRLEGWARALDDLEPGDRYLQSLDDYRARVASPSLLPSARLAAAFASSGLDWTAFGLHTANAFSKGVNHAMDYAGV</sequence>
<keyword evidence="6 10" id="KW-0317">Glutathione biosynthesis</keyword>
<dbReference type="GO" id="GO:0046872">
    <property type="term" value="F:metal ion binding"/>
    <property type="evidence" value="ECO:0007669"/>
    <property type="project" value="TreeGrafter"/>
</dbReference>
<dbReference type="InterPro" id="IPR007370">
    <property type="entry name" value="Glu_cys_ligase"/>
</dbReference>
<evidence type="ECO:0000256" key="4">
    <source>
        <dbReference type="ARBA" id="ARBA00014618"/>
    </source>
</evidence>
<dbReference type="AlphaFoldDB" id="A0AA48K7W2"/>
<dbReference type="EC" id="6.3.2.2" evidence="3 11"/>
<name>A0AA48K7W2_9BACT</name>
<evidence type="ECO:0000256" key="10">
    <source>
        <dbReference type="RuleBase" id="RU003544"/>
    </source>
</evidence>
<comment type="pathway">
    <text evidence="1 11">Sulfur metabolism; glutathione biosynthesis; glutathione from L-cysteine and L-glutamate: step 1/2.</text>
</comment>
<feature type="domain" description="Glutamate--cysteine ligase" evidence="12">
    <location>
        <begin position="5"/>
        <end position="182"/>
    </location>
</feature>
<evidence type="ECO:0000256" key="1">
    <source>
        <dbReference type="ARBA" id="ARBA00005006"/>
    </source>
</evidence>
<dbReference type="Gene3D" id="3.30.590.20">
    <property type="match status" value="1"/>
</dbReference>
<dbReference type="InterPro" id="IPR006334">
    <property type="entry name" value="Glut_cys_ligase"/>
</dbReference>
<dbReference type="Pfam" id="PF04262">
    <property type="entry name" value="Glu_cys_ligase"/>
    <property type="match status" value="2"/>
</dbReference>
<keyword evidence="5 10" id="KW-0436">Ligase</keyword>
<evidence type="ECO:0000256" key="8">
    <source>
        <dbReference type="ARBA" id="ARBA00022840"/>
    </source>
</evidence>
<keyword evidence="7" id="KW-0547">Nucleotide-binding</keyword>
<comment type="similarity">
    <text evidence="2">Belongs to the glutamate--cysteine ligase type 1 family. Type 1 subfamily.</text>
</comment>
<organism evidence="13 14">
    <name type="scientific">Mesoterricola silvestris</name>
    <dbReference type="NCBI Taxonomy" id="2927979"/>
    <lineage>
        <taxon>Bacteria</taxon>
        <taxon>Pseudomonadati</taxon>
        <taxon>Acidobacteriota</taxon>
        <taxon>Holophagae</taxon>
        <taxon>Holophagales</taxon>
        <taxon>Holophagaceae</taxon>
        <taxon>Mesoterricola</taxon>
    </lineage>
</organism>
<dbReference type="InterPro" id="IPR014746">
    <property type="entry name" value="Gln_synth/guanido_kin_cat_dom"/>
</dbReference>
<evidence type="ECO:0000256" key="11">
    <source>
        <dbReference type="RuleBase" id="RU004391"/>
    </source>
</evidence>
<evidence type="ECO:0000313" key="13">
    <source>
        <dbReference type="EMBL" id="BDU71571.1"/>
    </source>
</evidence>
<dbReference type="PANTHER" id="PTHR38761">
    <property type="entry name" value="GLUTAMATE--CYSTEINE LIGASE"/>
    <property type="match status" value="1"/>
</dbReference>
<dbReference type="GO" id="GO:0004357">
    <property type="term" value="F:glutamate-cysteine ligase activity"/>
    <property type="evidence" value="ECO:0007669"/>
    <property type="project" value="UniProtKB-EC"/>
</dbReference>
<proteinExistence type="inferred from homology"/>
<evidence type="ECO:0000256" key="9">
    <source>
        <dbReference type="ARBA" id="ARBA00048819"/>
    </source>
</evidence>
<evidence type="ECO:0000259" key="12">
    <source>
        <dbReference type="Pfam" id="PF04262"/>
    </source>
</evidence>
<evidence type="ECO:0000256" key="2">
    <source>
        <dbReference type="ARBA" id="ARBA00008772"/>
    </source>
</evidence>
<dbReference type="SUPFAM" id="SSF55931">
    <property type="entry name" value="Glutamine synthetase/guanido kinase"/>
    <property type="match status" value="1"/>
</dbReference>
<protein>
    <recommendedName>
        <fullName evidence="4 11">Glutamate--cysteine ligase</fullName>
        <ecNumber evidence="3 11">6.3.2.2</ecNumber>
    </recommendedName>
</protein>